<evidence type="ECO:0000256" key="1">
    <source>
        <dbReference type="SAM" id="SignalP"/>
    </source>
</evidence>
<protein>
    <recommendedName>
        <fullName evidence="4">DUF1311 domain-containing protein</fullName>
    </recommendedName>
</protein>
<dbReference type="RefSeq" id="WP_146288707.1">
    <property type="nucleotide sequence ID" value="NZ_CP042304.1"/>
</dbReference>
<proteinExistence type="predicted"/>
<feature type="chain" id="PRO_5023089931" description="DUF1311 domain-containing protein" evidence="1">
    <location>
        <begin position="21"/>
        <end position="98"/>
    </location>
</feature>
<reference evidence="2 3" key="1">
    <citation type="submission" date="2019-07" db="EMBL/GenBank/DDBJ databases">
        <title>Full genome sequence of Devosia sp. Gsoil 520.</title>
        <authorList>
            <person name="Im W.-T."/>
        </authorList>
    </citation>
    <scope>NUCLEOTIDE SEQUENCE [LARGE SCALE GENOMIC DNA]</scope>
    <source>
        <strain evidence="2 3">Gsoil 520</strain>
    </source>
</reference>
<dbReference type="Proteomes" id="UP000315364">
    <property type="component" value="Chromosome"/>
</dbReference>
<evidence type="ECO:0000313" key="2">
    <source>
        <dbReference type="EMBL" id="QDZ09899.1"/>
    </source>
</evidence>
<dbReference type="OrthoDB" id="5987796at2"/>
<organism evidence="2 3">
    <name type="scientific">Devosia ginsengisoli</name>
    <dbReference type="NCBI Taxonomy" id="400770"/>
    <lineage>
        <taxon>Bacteria</taxon>
        <taxon>Pseudomonadati</taxon>
        <taxon>Pseudomonadota</taxon>
        <taxon>Alphaproteobacteria</taxon>
        <taxon>Hyphomicrobiales</taxon>
        <taxon>Devosiaceae</taxon>
        <taxon>Devosia</taxon>
    </lineage>
</organism>
<keyword evidence="1" id="KW-0732">Signal</keyword>
<accession>A0A5B8LPM8</accession>
<feature type="signal peptide" evidence="1">
    <location>
        <begin position="1"/>
        <end position="20"/>
    </location>
</feature>
<evidence type="ECO:0000313" key="3">
    <source>
        <dbReference type="Proteomes" id="UP000315364"/>
    </source>
</evidence>
<keyword evidence="3" id="KW-1185">Reference proteome</keyword>
<sequence length="98" mass="10359">MLRFALTFVLPCALATAALAAEPIGIAACDDFLTKYEMCVTDKIPAAQQDAFKGQIEQLRSGWISLAANPQTKPTLEAACVTSAEQMKTAVAAFGCAF</sequence>
<dbReference type="AlphaFoldDB" id="A0A5B8LPM8"/>
<evidence type="ECO:0008006" key="4">
    <source>
        <dbReference type="Google" id="ProtNLM"/>
    </source>
</evidence>
<dbReference type="EMBL" id="CP042304">
    <property type="protein sequence ID" value="QDZ09899.1"/>
    <property type="molecule type" value="Genomic_DNA"/>
</dbReference>
<gene>
    <name evidence="2" type="ORF">FPZ08_03555</name>
</gene>
<dbReference type="KEGG" id="dea:FPZ08_03555"/>
<name>A0A5B8LPM8_9HYPH</name>